<dbReference type="EMBL" id="BQKI01000074">
    <property type="protein sequence ID" value="GJN20284.1"/>
    <property type="molecule type" value="Genomic_DNA"/>
</dbReference>
<dbReference type="Proteomes" id="UP001054889">
    <property type="component" value="Unassembled WGS sequence"/>
</dbReference>
<reference evidence="2" key="2">
    <citation type="submission" date="2021-12" db="EMBL/GenBank/DDBJ databases">
        <title>Resequencing data analysis of finger millet.</title>
        <authorList>
            <person name="Hatakeyama M."/>
            <person name="Aluri S."/>
            <person name="Balachadran M.T."/>
            <person name="Sivarajan S.R."/>
            <person name="Poveda L."/>
            <person name="Shimizu-Inatsugi R."/>
            <person name="Schlapbach R."/>
            <person name="Sreeman S.M."/>
            <person name="Shimizu K.K."/>
        </authorList>
    </citation>
    <scope>NUCLEOTIDE SEQUENCE</scope>
</reference>
<accession>A0AAV5ECS5</accession>
<sequence length="118" mass="12922">MKARRTRVTGFTSIRQPYELSAVIALSWPTTCMFVEPQQQELGSLICLTTLSPPRQISVGSSWTIFKPPSIDQGITGNSAGSSSKTGSHFEGTSVTPQVSHFHLTNMTSLDHEQHSMK</sequence>
<name>A0AAV5ECS5_ELECO</name>
<keyword evidence="3" id="KW-1185">Reference proteome</keyword>
<reference evidence="2" key="1">
    <citation type="journal article" date="2018" name="DNA Res.">
        <title>Multiple hybrid de novo genome assembly of finger millet, an orphan allotetraploid crop.</title>
        <authorList>
            <person name="Hatakeyama M."/>
            <person name="Aluri S."/>
            <person name="Balachadran M.T."/>
            <person name="Sivarajan S.R."/>
            <person name="Patrignani A."/>
            <person name="Gruter S."/>
            <person name="Poveda L."/>
            <person name="Shimizu-Inatsugi R."/>
            <person name="Baeten J."/>
            <person name="Francoijs K.J."/>
            <person name="Nataraja K.N."/>
            <person name="Reddy Y.A.N."/>
            <person name="Phadnis S."/>
            <person name="Ravikumar R.L."/>
            <person name="Schlapbach R."/>
            <person name="Sreeman S.M."/>
            <person name="Shimizu K.K."/>
        </authorList>
    </citation>
    <scope>NUCLEOTIDE SEQUENCE</scope>
</reference>
<organism evidence="2 3">
    <name type="scientific">Eleusine coracana subsp. coracana</name>
    <dbReference type="NCBI Taxonomy" id="191504"/>
    <lineage>
        <taxon>Eukaryota</taxon>
        <taxon>Viridiplantae</taxon>
        <taxon>Streptophyta</taxon>
        <taxon>Embryophyta</taxon>
        <taxon>Tracheophyta</taxon>
        <taxon>Spermatophyta</taxon>
        <taxon>Magnoliopsida</taxon>
        <taxon>Liliopsida</taxon>
        <taxon>Poales</taxon>
        <taxon>Poaceae</taxon>
        <taxon>PACMAD clade</taxon>
        <taxon>Chloridoideae</taxon>
        <taxon>Cynodonteae</taxon>
        <taxon>Eleusininae</taxon>
        <taxon>Eleusine</taxon>
    </lineage>
</organism>
<protein>
    <submittedName>
        <fullName evidence="2">Uncharacterized protein</fullName>
    </submittedName>
</protein>
<comment type="caution">
    <text evidence="2">The sequence shown here is derived from an EMBL/GenBank/DDBJ whole genome shotgun (WGS) entry which is preliminary data.</text>
</comment>
<evidence type="ECO:0000256" key="1">
    <source>
        <dbReference type="SAM" id="MobiDB-lite"/>
    </source>
</evidence>
<feature type="region of interest" description="Disordered" evidence="1">
    <location>
        <begin position="74"/>
        <end position="94"/>
    </location>
</feature>
<gene>
    <name evidence="2" type="primary">gb07642</name>
    <name evidence="2" type="ORF">PR202_gb07642</name>
</gene>
<evidence type="ECO:0000313" key="2">
    <source>
        <dbReference type="EMBL" id="GJN20284.1"/>
    </source>
</evidence>
<evidence type="ECO:0000313" key="3">
    <source>
        <dbReference type="Proteomes" id="UP001054889"/>
    </source>
</evidence>
<dbReference type="AlphaFoldDB" id="A0AAV5ECS5"/>
<proteinExistence type="predicted"/>